<dbReference type="Proteomes" id="UP000811246">
    <property type="component" value="Chromosome 1"/>
</dbReference>
<sequence length="74" mass="8434">MNFRRTSTLLIVIFVITVAIMMSHARVEATRVLFEDFASVNHLETQLFYEKAKHTMASWLERLPSGPSDRGAGH</sequence>
<reference evidence="4" key="2">
    <citation type="submission" date="2021-01" db="EMBL/GenBank/DDBJ databases">
        <authorList>
            <person name="Lovell J.T."/>
            <person name="Bentley N."/>
            <person name="Bhattarai G."/>
            <person name="Jenkins J.W."/>
            <person name="Sreedasyam A."/>
            <person name="Alarcon Y."/>
            <person name="Bock C."/>
            <person name="Boston L."/>
            <person name="Carlson J."/>
            <person name="Cervantes K."/>
            <person name="Clermont K."/>
            <person name="Krom N."/>
            <person name="Kubenka K."/>
            <person name="Mamidi S."/>
            <person name="Mattison C."/>
            <person name="Monteros M."/>
            <person name="Pisani C."/>
            <person name="Plott C."/>
            <person name="Rajasekar S."/>
            <person name="Rhein H.S."/>
            <person name="Rohla C."/>
            <person name="Song M."/>
            <person name="Hilaire R.S."/>
            <person name="Shu S."/>
            <person name="Wells L."/>
            <person name="Wang X."/>
            <person name="Webber J."/>
            <person name="Heerema R.J."/>
            <person name="Klein P."/>
            <person name="Conner P."/>
            <person name="Grauke L."/>
            <person name="Grimwood J."/>
            <person name="Schmutz J."/>
            <person name="Randall J.J."/>
        </authorList>
    </citation>
    <scope>NUCLEOTIDE SEQUENCE</scope>
    <source>
        <tissue evidence="4">Leaf</tissue>
    </source>
</reference>
<evidence type="ECO:0000313" key="2">
    <source>
        <dbReference type="EMBL" id="KAG6668460.1"/>
    </source>
</evidence>
<proteinExistence type="predicted"/>
<evidence type="ECO:0000313" key="3">
    <source>
        <dbReference type="EMBL" id="KAG6668464.1"/>
    </source>
</evidence>
<name>A0A8T1RM58_CARIL</name>
<feature type="chain" id="PRO_5036275547" evidence="1">
    <location>
        <begin position="26"/>
        <end position="74"/>
    </location>
</feature>
<reference evidence="2" key="1">
    <citation type="submission" date="2020-12" db="EMBL/GenBank/DDBJ databases">
        <title>WGS assembly of Carya illinoinensis cv. Pawnee.</title>
        <authorList>
            <person name="Platts A."/>
            <person name="Shu S."/>
            <person name="Wright S."/>
            <person name="Barry K."/>
            <person name="Edger P."/>
            <person name="Pires J.C."/>
            <person name="Schmutz J."/>
        </authorList>
    </citation>
    <scope>NUCLEOTIDE SEQUENCE</scope>
    <source>
        <tissue evidence="2">Leaf</tissue>
    </source>
</reference>
<dbReference type="EMBL" id="CM031809">
    <property type="protein sequence ID" value="KAG6668460.1"/>
    <property type="molecule type" value="Genomic_DNA"/>
</dbReference>
<organism evidence="2 5">
    <name type="scientific">Carya illinoinensis</name>
    <name type="common">Pecan</name>
    <dbReference type="NCBI Taxonomy" id="32201"/>
    <lineage>
        <taxon>Eukaryota</taxon>
        <taxon>Viridiplantae</taxon>
        <taxon>Streptophyta</taxon>
        <taxon>Embryophyta</taxon>
        <taxon>Tracheophyta</taxon>
        <taxon>Spermatophyta</taxon>
        <taxon>Magnoliopsida</taxon>
        <taxon>eudicotyledons</taxon>
        <taxon>Gunneridae</taxon>
        <taxon>Pentapetalae</taxon>
        <taxon>rosids</taxon>
        <taxon>fabids</taxon>
        <taxon>Fagales</taxon>
        <taxon>Juglandaceae</taxon>
        <taxon>Carya</taxon>
    </lineage>
</organism>
<evidence type="ECO:0000313" key="4">
    <source>
        <dbReference type="EMBL" id="KAG6732308.1"/>
    </source>
</evidence>
<dbReference type="GO" id="GO:0006952">
    <property type="term" value="P:defense response"/>
    <property type="evidence" value="ECO:0007669"/>
    <property type="project" value="InterPro"/>
</dbReference>
<dbReference type="InterPro" id="IPR040273">
    <property type="entry name" value="PIP1"/>
</dbReference>
<keyword evidence="1" id="KW-0732">Signal</keyword>
<feature type="signal peptide" evidence="1">
    <location>
        <begin position="1"/>
        <end position="25"/>
    </location>
</feature>
<evidence type="ECO:0000313" key="5">
    <source>
        <dbReference type="Proteomes" id="UP000811609"/>
    </source>
</evidence>
<dbReference type="PANTHER" id="PTHR37245">
    <property type="entry name" value="PAMP-INDUCED SECRETED PEPTIDE 1"/>
    <property type="match status" value="1"/>
</dbReference>
<evidence type="ECO:0000256" key="1">
    <source>
        <dbReference type="SAM" id="SignalP"/>
    </source>
</evidence>
<accession>A0A8T1RM58</accession>
<keyword evidence="5" id="KW-1185">Reference proteome</keyword>
<dbReference type="Proteomes" id="UP000811609">
    <property type="component" value="Chromosome 1"/>
</dbReference>
<protein>
    <submittedName>
        <fullName evidence="2">Uncharacterized protein</fullName>
    </submittedName>
</protein>
<dbReference type="OrthoDB" id="1872350at2759"/>
<dbReference type="EMBL" id="CM031825">
    <property type="protein sequence ID" value="KAG6732308.1"/>
    <property type="molecule type" value="Genomic_DNA"/>
</dbReference>
<dbReference type="EMBL" id="CM031809">
    <property type="protein sequence ID" value="KAG6668464.1"/>
    <property type="molecule type" value="Genomic_DNA"/>
</dbReference>
<dbReference type="AlphaFoldDB" id="A0A8T1RM58"/>
<dbReference type="PANTHER" id="PTHR37245:SF4">
    <property type="entry name" value="PAMP-INDUCED SECRETED PEPTIDE 1"/>
    <property type="match status" value="1"/>
</dbReference>
<gene>
    <name evidence="2" type="ORF">CIPAW_01G172000</name>
    <name evidence="3" type="ORF">CIPAW_01G172400</name>
    <name evidence="4" type="ORF">I3842_01G171000</name>
</gene>
<comment type="caution">
    <text evidence="2">The sequence shown here is derived from an EMBL/GenBank/DDBJ whole genome shotgun (WGS) entry which is preliminary data.</text>
</comment>